<name>A0A368W4Y4_9BACL</name>
<keyword evidence="9" id="KW-0418">Kinase</keyword>
<keyword evidence="11 14" id="KW-1133">Transmembrane helix</keyword>
<dbReference type="SMART" id="SM00304">
    <property type="entry name" value="HAMP"/>
    <property type="match status" value="1"/>
</dbReference>
<dbReference type="CDD" id="cd00082">
    <property type="entry name" value="HisKA"/>
    <property type="match status" value="1"/>
</dbReference>
<organism evidence="17 18">
    <name type="scientific">Paenibacillus prosopidis</name>
    <dbReference type="NCBI Taxonomy" id="630520"/>
    <lineage>
        <taxon>Bacteria</taxon>
        <taxon>Bacillati</taxon>
        <taxon>Bacillota</taxon>
        <taxon>Bacilli</taxon>
        <taxon>Bacillales</taxon>
        <taxon>Paenibacillaceae</taxon>
        <taxon>Paenibacillus</taxon>
    </lineage>
</organism>
<dbReference type="PROSITE" id="PS50109">
    <property type="entry name" value="HIS_KIN"/>
    <property type="match status" value="1"/>
</dbReference>
<dbReference type="CDD" id="cd06225">
    <property type="entry name" value="HAMP"/>
    <property type="match status" value="1"/>
</dbReference>
<evidence type="ECO:0000256" key="3">
    <source>
        <dbReference type="ARBA" id="ARBA00012438"/>
    </source>
</evidence>
<dbReference type="PANTHER" id="PTHR45453">
    <property type="entry name" value="PHOSPHATE REGULON SENSOR PROTEIN PHOR"/>
    <property type="match status" value="1"/>
</dbReference>
<keyword evidence="18" id="KW-1185">Reference proteome</keyword>
<keyword evidence="10" id="KW-0067">ATP-binding</keyword>
<evidence type="ECO:0000256" key="9">
    <source>
        <dbReference type="ARBA" id="ARBA00022777"/>
    </source>
</evidence>
<dbReference type="EC" id="2.7.13.3" evidence="3"/>
<evidence type="ECO:0000256" key="5">
    <source>
        <dbReference type="ARBA" id="ARBA00022553"/>
    </source>
</evidence>
<protein>
    <recommendedName>
        <fullName evidence="3">histidine kinase</fullName>
        <ecNumber evidence="3">2.7.13.3</ecNumber>
    </recommendedName>
</protein>
<evidence type="ECO:0000256" key="12">
    <source>
        <dbReference type="ARBA" id="ARBA00023012"/>
    </source>
</evidence>
<dbReference type="InterPro" id="IPR029151">
    <property type="entry name" value="Sensor-like_sf"/>
</dbReference>
<dbReference type="GO" id="GO:0016036">
    <property type="term" value="P:cellular response to phosphate starvation"/>
    <property type="evidence" value="ECO:0007669"/>
    <property type="project" value="TreeGrafter"/>
</dbReference>
<dbReference type="GO" id="GO:0004721">
    <property type="term" value="F:phosphoprotein phosphatase activity"/>
    <property type="evidence" value="ECO:0007669"/>
    <property type="project" value="TreeGrafter"/>
</dbReference>
<dbReference type="InterPro" id="IPR005467">
    <property type="entry name" value="His_kinase_dom"/>
</dbReference>
<dbReference type="PRINTS" id="PR00344">
    <property type="entry name" value="BCTRLSENSOR"/>
</dbReference>
<dbReference type="GO" id="GO:0005524">
    <property type="term" value="F:ATP binding"/>
    <property type="evidence" value="ECO:0007669"/>
    <property type="project" value="UniProtKB-KW"/>
</dbReference>
<comment type="subcellular location">
    <subcellularLocation>
        <location evidence="2">Cell membrane</location>
        <topology evidence="2">Multi-pass membrane protein</topology>
    </subcellularLocation>
</comment>
<dbReference type="Pfam" id="PF02518">
    <property type="entry name" value="HATPase_c"/>
    <property type="match status" value="1"/>
</dbReference>
<keyword evidence="7 14" id="KW-0812">Transmembrane</keyword>
<dbReference type="InterPro" id="IPR036097">
    <property type="entry name" value="HisK_dim/P_sf"/>
</dbReference>
<evidence type="ECO:0000256" key="14">
    <source>
        <dbReference type="SAM" id="Phobius"/>
    </source>
</evidence>
<keyword evidence="12" id="KW-0902">Two-component regulatory system</keyword>
<evidence type="ECO:0000256" key="1">
    <source>
        <dbReference type="ARBA" id="ARBA00000085"/>
    </source>
</evidence>
<comment type="catalytic activity">
    <reaction evidence="1">
        <text>ATP + protein L-histidine = ADP + protein N-phospho-L-histidine.</text>
        <dbReference type="EC" id="2.7.13.3"/>
    </reaction>
</comment>
<dbReference type="Proteomes" id="UP000252415">
    <property type="component" value="Unassembled WGS sequence"/>
</dbReference>
<evidence type="ECO:0000256" key="10">
    <source>
        <dbReference type="ARBA" id="ARBA00022840"/>
    </source>
</evidence>
<dbReference type="InterPro" id="IPR033479">
    <property type="entry name" value="dCache_1"/>
</dbReference>
<feature type="transmembrane region" description="Helical" evidence="14">
    <location>
        <begin position="370"/>
        <end position="392"/>
    </location>
</feature>
<dbReference type="Gene3D" id="6.10.340.10">
    <property type="match status" value="1"/>
</dbReference>
<dbReference type="InterPro" id="IPR003660">
    <property type="entry name" value="HAMP_dom"/>
</dbReference>
<dbReference type="InterPro" id="IPR004358">
    <property type="entry name" value="Sig_transdc_His_kin-like_C"/>
</dbReference>
<keyword evidence="5" id="KW-0597">Phosphoprotein</keyword>
<evidence type="ECO:0000256" key="8">
    <source>
        <dbReference type="ARBA" id="ARBA00022741"/>
    </source>
</evidence>
<evidence type="ECO:0000256" key="6">
    <source>
        <dbReference type="ARBA" id="ARBA00022679"/>
    </source>
</evidence>
<dbReference type="CDD" id="cd00075">
    <property type="entry name" value="HATPase"/>
    <property type="match status" value="1"/>
</dbReference>
<proteinExistence type="predicted"/>
<dbReference type="InterPro" id="IPR003594">
    <property type="entry name" value="HATPase_dom"/>
</dbReference>
<dbReference type="OrthoDB" id="2485714at2"/>
<dbReference type="Gene3D" id="1.10.287.130">
    <property type="match status" value="1"/>
</dbReference>
<feature type="domain" description="HAMP" evidence="16">
    <location>
        <begin position="394"/>
        <end position="446"/>
    </location>
</feature>
<dbReference type="SMART" id="SM00388">
    <property type="entry name" value="HisKA"/>
    <property type="match status" value="1"/>
</dbReference>
<evidence type="ECO:0000313" key="17">
    <source>
        <dbReference type="EMBL" id="RCW47926.1"/>
    </source>
</evidence>
<evidence type="ECO:0000256" key="7">
    <source>
        <dbReference type="ARBA" id="ARBA00022692"/>
    </source>
</evidence>
<dbReference type="SUPFAM" id="SSF47384">
    <property type="entry name" value="Homodimeric domain of signal transducing histidine kinase"/>
    <property type="match status" value="1"/>
</dbReference>
<dbReference type="Pfam" id="PF00672">
    <property type="entry name" value="HAMP"/>
    <property type="match status" value="1"/>
</dbReference>
<keyword evidence="13 14" id="KW-0472">Membrane</keyword>
<accession>A0A368W4Y4</accession>
<evidence type="ECO:0000313" key="18">
    <source>
        <dbReference type="Proteomes" id="UP000252415"/>
    </source>
</evidence>
<dbReference type="SUPFAM" id="SSF158472">
    <property type="entry name" value="HAMP domain-like"/>
    <property type="match status" value="1"/>
</dbReference>
<dbReference type="GO" id="GO:0000155">
    <property type="term" value="F:phosphorelay sensor kinase activity"/>
    <property type="evidence" value="ECO:0007669"/>
    <property type="project" value="InterPro"/>
</dbReference>
<evidence type="ECO:0000256" key="4">
    <source>
        <dbReference type="ARBA" id="ARBA00022475"/>
    </source>
</evidence>
<dbReference type="FunFam" id="3.30.565.10:FF:000006">
    <property type="entry name" value="Sensor histidine kinase WalK"/>
    <property type="match status" value="1"/>
</dbReference>
<dbReference type="Pfam" id="PF02743">
    <property type="entry name" value="dCache_1"/>
    <property type="match status" value="1"/>
</dbReference>
<keyword evidence="6" id="KW-0808">Transferase</keyword>
<reference evidence="17 18" key="1">
    <citation type="submission" date="2018-07" db="EMBL/GenBank/DDBJ databases">
        <title>Genomic Encyclopedia of Type Strains, Phase III (KMG-III): the genomes of soil and plant-associated and newly described type strains.</title>
        <authorList>
            <person name="Whitman W."/>
        </authorList>
    </citation>
    <scope>NUCLEOTIDE SEQUENCE [LARGE SCALE GENOMIC DNA]</scope>
    <source>
        <strain evidence="17 18">CECT 7506</strain>
    </source>
</reference>
<evidence type="ECO:0000256" key="13">
    <source>
        <dbReference type="ARBA" id="ARBA00023136"/>
    </source>
</evidence>
<dbReference type="RefSeq" id="WP_114380330.1">
    <property type="nucleotide sequence ID" value="NZ_QPJD01000007.1"/>
</dbReference>
<dbReference type="Pfam" id="PF00512">
    <property type="entry name" value="HisKA"/>
    <property type="match status" value="1"/>
</dbReference>
<evidence type="ECO:0000259" key="15">
    <source>
        <dbReference type="PROSITE" id="PS50109"/>
    </source>
</evidence>
<dbReference type="SUPFAM" id="SSF55874">
    <property type="entry name" value="ATPase domain of HSP90 chaperone/DNA topoisomerase II/histidine kinase"/>
    <property type="match status" value="1"/>
</dbReference>
<dbReference type="InterPro" id="IPR003661">
    <property type="entry name" value="HisK_dim/P_dom"/>
</dbReference>
<sequence>MNRLKTFKASVRPRTFAFQMLAAMLTVSLIPLLLLSVFAGQTVSSQLGRFNELNMALTEKNYISMYEANIEEQVRAIDTELRLVEDAVLLSKAMAESIFSRDNPSDVRPISFVYDAENKRFTEKQQVGQGVISIRSDDPDKYPLPDQAYDLALSKALFPLFKSESSRKHNIVSMYYIHPKSGSFYYPEYVGTETLDLSRPIYALTSYNFYSDALNVRPKMNQVAWTKPYLDITPRGWMFTATTPIYDERRVLRGVVAADVTIERFVDNVLDTRFGDENGFALLLDTDHELIAAQQHGMSEIGELDLAALFSEDTLNSYRSLQLNGQQKVVFSRSIPTTNWILGYVIPEKKLLEPIHFATQKLTEQTGEQLIIQLSLLGLLAVCLCVLLAFYLRSKVSRPVNLLANAFAEMGEGQFKAKLDDTRTLEFNQLLHSFNRMSGKISELMAQQTELNQQLEHKVELRTGELRDMNNELEIRVDELIRLEHWRKELLMNISHDLKTPITLIRGYIEAINDGTIPAADTGIYLKRIYEDIQTINQFVRNLNELSLLESRQLEAKFAVIATEAFFDDTARKWDAFLNLERRPFHTKRLAGSGLFRGDQHLIGRVIDNLIDNALKYSGTGCPITFVFEQTNDAVVFRVIDAGAGIPESALPYVFNSFYRVDKSRNSGIPGSGLGLSIAKEIADMHGGQLTVAPNEENGSGCIFSLTLPLWQSKQQAV</sequence>
<gene>
    <name evidence="17" type="ORF">DFP97_107128</name>
</gene>
<dbReference type="AlphaFoldDB" id="A0A368W4Y4"/>
<keyword evidence="4" id="KW-1003">Cell membrane</keyword>
<feature type="domain" description="Histidine kinase" evidence="15">
    <location>
        <begin position="493"/>
        <end position="712"/>
    </location>
</feature>
<evidence type="ECO:0000256" key="2">
    <source>
        <dbReference type="ARBA" id="ARBA00004651"/>
    </source>
</evidence>
<evidence type="ECO:0000259" key="16">
    <source>
        <dbReference type="PROSITE" id="PS50885"/>
    </source>
</evidence>
<dbReference type="PROSITE" id="PS50885">
    <property type="entry name" value="HAMP"/>
    <property type="match status" value="1"/>
</dbReference>
<dbReference type="InterPro" id="IPR036890">
    <property type="entry name" value="HATPase_C_sf"/>
</dbReference>
<evidence type="ECO:0000256" key="11">
    <source>
        <dbReference type="ARBA" id="ARBA00022989"/>
    </source>
</evidence>
<dbReference type="GO" id="GO:0005886">
    <property type="term" value="C:plasma membrane"/>
    <property type="evidence" value="ECO:0007669"/>
    <property type="project" value="UniProtKB-SubCell"/>
</dbReference>
<dbReference type="SMART" id="SM00387">
    <property type="entry name" value="HATPase_c"/>
    <property type="match status" value="1"/>
</dbReference>
<dbReference type="Gene3D" id="3.30.450.20">
    <property type="entry name" value="PAS domain"/>
    <property type="match status" value="2"/>
</dbReference>
<keyword evidence="8" id="KW-0547">Nucleotide-binding</keyword>
<dbReference type="EMBL" id="QPJD01000007">
    <property type="protein sequence ID" value="RCW47926.1"/>
    <property type="molecule type" value="Genomic_DNA"/>
</dbReference>
<dbReference type="PANTHER" id="PTHR45453:SF1">
    <property type="entry name" value="PHOSPHATE REGULON SENSOR PROTEIN PHOR"/>
    <property type="match status" value="1"/>
</dbReference>
<dbReference type="SUPFAM" id="SSF103190">
    <property type="entry name" value="Sensory domain-like"/>
    <property type="match status" value="1"/>
</dbReference>
<dbReference type="Gene3D" id="3.30.565.10">
    <property type="entry name" value="Histidine kinase-like ATPase, C-terminal domain"/>
    <property type="match status" value="1"/>
</dbReference>
<comment type="caution">
    <text evidence="17">The sequence shown here is derived from an EMBL/GenBank/DDBJ whole genome shotgun (WGS) entry which is preliminary data.</text>
</comment>
<dbReference type="InterPro" id="IPR050351">
    <property type="entry name" value="BphY/WalK/GraS-like"/>
</dbReference>